<dbReference type="PROSITE" id="PS51898">
    <property type="entry name" value="TYR_RECOMBINASE"/>
    <property type="match status" value="1"/>
</dbReference>
<protein>
    <submittedName>
        <fullName evidence="1">Uncharacterized protein</fullName>
    </submittedName>
</protein>
<dbReference type="EMBL" id="AEIG01000013">
    <property type="protein sequence ID" value="EGG30530.1"/>
    <property type="molecule type" value="Genomic_DNA"/>
</dbReference>
<evidence type="ECO:0000313" key="1">
    <source>
        <dbReference type="EMBL" id="EGG30530.1"/>
    </source>
</evidence>
<accession>F3KZI3</accession>
<dbReference type="OrthoDB" id="5713229at2"/>
<dbReference type="InterPro" id="IPR013762">
    <property type="entry name" value="Integrase-like_cat_sf"/>
</dbReference>
<dbReference type="SUPFAM" id="SSF56349">
    <property type="entry name" value="DNA breaking-rejoining enzymes"/>
    <property type="match status" value="1"/>
</dbReference>
<name>F3KZI3_9GAMM</name>
<dbReference type="GO" id="GO:0003677">
    <property type="term" value="F:DNA binding"/>
    <property type="evidence" value="ECO:0007669"/>
    <property type="project" value="InterPro"/>
</dbReference>
<reference evidence="1 2" key="1">
    <citation type="journal article" date="2011" name="J. Bacteriol.">
        <title>Genome sequence of strain IMCC3088, a proteorhodopsin-containing marine bacterium belonging to the OM60/NOR5 clade.</title>
        <authorList>
            <person name="Jang Y."/>
            <person name="Oh H.M."/>
            <person name="Kang I."/>
            <person name="Lee K."/>
            <person name="Yang S.J."/>
            <person name="Cho J.C."/>
        </authorList>
    </citation>
    <scope>NUCLEOTIDE SEQUENCE [LARGE SCALE GENOMIC DNA]</scope>
    <source>
        <strain evidence="1 2">IMCC3088</strain>
    </source>
</reference>
<dbReference type="Gene3D" id="1.10.443.10">
    <property type="entry name" value="Intergrase catalytic core"/>
    <property type="match status" value="1"/>
</dbReference>
<dbReference type="GO" id="GO:0006310">
    <property type="term" value="P:DNA recombination"/>
    <property type="evidence" value="ECO:0007669"/>
    <property type="project" value="InterPro"/>
</dbReference>
<organism evidence="1 2">
    <name type="scientific">Aequoribacter fuscus</name>
    <dbReference type="NCBI Taxonomy" id="2518989"/>
    <lineage>
        <taxon>Bacteria</taxon>
        <taxon>Pseudomonadati</taxon>
        <taxon>Pseudomonadota</taxon>
        <taxon>Gammaproteobacteria</taxon>
        <taxon>Cellvibrionales</taxon>
        <taxon>Halieaceae</taxon>
        <taxon>Aequoribacter</taxon>
    </lineage>
</organism>
<proteinExistence type="predicted"/>
<sequence length="383" mass="43989">MEGIEESLGRKLNSDDLKLIFFPELTKPIDRAEDIQRALGVKKGGMFDGLIQAKPTIQELARFRAAEAATTVRSRQPKTLSWWWNDYLEFRGLTDPNERHTKRLQRYWETFLWRVGDHVITAESQTLIDDALEDHAEERLRAVKPSTVQRELSEVLAALNRLAKKQRPKWPRFILPETPYYEAEEREPLTVDDQIMLVQHCLENDDDWVSAVHLLEIQGGMMCQEIATLKPEDMFLDNNYPHIVVRKGKTVARPRVIPVVLGLSVIKKMLPAAIYSLQVKDPSATPRNRINKMFDGKYTNHNLRHTIRVNATAYSISYLHLQTICGWSDKEINKHTLKYGSAGLADSSEIIKATFGASLQIHQHLMHLDTTEIDRANVVHLNL</sequence>
<dbReference type="AlphaFoldDB" id="F3KZI3"/>
<dbReference type="InterPro" id="IPR002104">
    <property type="entry name" value="Integrase_catalytic"/>
</dbReference>
<dbReference type="Proteomes" id="UP000005615">
    <property type="component" value="Unassembled WGS sequence"/>
</dbReference>
<dbReference type="RefSeq" id="WP_009574824.1">
    <property type="nucleotide sequence ID" value="NZ_AEIG01000013.1"/>
</dbReference>
<gene>
    <name evidence="1" type="ORF">IMCC3088_375</name>
</gene>
<keyword evidence="2" id="KW-1185">Reference proteome</keyword>
<comment type="caution">
    <text evidence="1">The sequence shown here is derived from an EMBL/GenBank/DDBJ whole genome shotgun (WGS) entry which is preliminary data.</text>
</comment>
<dbReference type="GO" id="GO:0015074">
    <property type="term" value="P:DNA integration"/>
    <property type="evidence" value="ECO:0007669"/>
    <property type="project" value="InterPro"/>
</dbReference>
<dbReference type="InterPro" id="IPR011010">
    <property type="entry name" value="DNA_brk_join_enz"/>
</dbReference>
<evidence type="ECO:0000313" key="2">
    <source>
        <dbReference type="Proteomes" id="UP000005615"/>
    </source>
</evidence>